<dbReference type="Proteomes" id="UP000019364">
    <property type="component" value="Unassembled WGS sequence"/>
</dbReference>
<accession>W7YX59</accession>
<keyword evidence="1" id="KW-0472">Membrane</keyword>
<gene>
    <name evidence="3" type="ORF">JCM16418_3431</name>
</gene>
<dbReference type="eggNOG" id="ENOG502ZCC4">
    <property type="taxonomic scope" value="Bacteria"/>
</dbReference>
<evidence type="ECO:0000256" key="1">
    <source>
        <dbReference type="SAM" id="Phobius"/>
    </source>
</evidence>
<dbReference type="STRING" id="1236976.JCM16418_3431"/>
<comment type="caution">
    <text evidence="3">The sequence shown here is derived from an EMBL/GenBank/DDBJ whole genome shotgun (WGS) entry which is preliminary data.</text>
</comment>
<dbReference type="InterPro" id="IPR038267">
    <property type="entry name" value="ECF_sigma_eff"/>
</dbReference>
<sequence>MDLDHELKTVFQQESTNWIAPTNLKGKILNRVESKQDSRRVKKWVMASILAATLLIPTGALAGYNYIADSIYGSQENIVHMGGTPQKYAELEAKLEFAKQHLNEEEFEKWMSLLKELGVYNLKIMDTNGVPHLDKLNADEQKAYKKLTADLEPIFNQLNQLNSDSKKTSSTNHFKSANINMFWNDQLNKAEKIFNYAELSQFRIGINELKAYDTKTIDQDGEIHYERLSKEDEKNIERVIQQLQPYFKKLGITMKPNF</sequence>
<dbReference type="EMBL" id="BAVZ01000011">
    <property type="protein sequence ID" value="GAF09296.1"/>
    <property type="molecule type" value="Genomic_DNA"/>
</dbReference>
<protein>
    <submittedName>
        <fullName evidence="3">ECF-type sigma factor negative effector</fullName>
    </submittedName>
</protein>
<dbReference type="Gene3D" id="1.10.3950.10">
    <property type="entry name" value="putative ecf-type sigma factor negative effector from bacillus cereus"/>
    <property type="match status" value="2"/>
</dbReference>
<dbReference type="AlphaFoldDB" id="W7YX59"/>
<organism evidence="3 4">
    <name type="scientific">Paenibacillus pini JCM 16418</name>
    <dbReference type="NCBI Taxonomy" id="1236976"/>
    <lineage>
        <taxon>Bacteria</taxon>
        <taxon>Bacillati</taxon>
        <taxon>Bacillota</taxon>
        <taxon>Bacilli</taxon>
        <taxon>Bacillales</taxon>
        <taxon>Paenibacillaceae</taxon>
        <taxon>Paenibacillus</taxon>
    </lineage>
</organism>
<dbReference type="Pfam" id="PF12207">
    <property type="entry name" value="DUF3600"/>
    <property type="match status" value="1"/>
</dbReference>
<proteinExistence type="predicted"/>
<keyword evidence="4" id="KW-1185">Reference proteome</keyword>
<evidence type="ECO:0000313" key="3">
    <source>
        <dbReference type="EMBL" id="GAF09296.1"/>
    </source>
</evidence>
<keyword evidence="1" id="KW-0812">Transmembrane</keyword>
<dbReference type="OrthoDB" id="2731598at2"/>
<evidence type="ECO:0000313" key="4">
    <source>
        <dbReference type="Proteomes" id="UP000019364"/>
    </source>
</evidence>
<reference evidence="3 4" key="1">
    <citation type="journal article" date="2014" name="Genome Announc.">
        <title>Draft Genome Sequence of Paenibacillus pini JCM 16418T, Isolated from the Rhizosphere of Pine Tree.</title>
        <authorList>
            <person name="Yuki M."/>
            <person name="Oshima K."/>
            <person name="Suda W."/>
            <person name="Oshida Y."/>
            <person name="Kitamura K."/>
            <person name="Iida Y."/>
            <person name="Hattori M."/>
            <person name="Ohkuma M."/>
        </authorList>
    </citation>
    <scope>NUCLEOTIDE SEQUENCE [LARGE SCALE GENOMIC DNA]</scope>
    <source>
        <strain evidence="3 4">JCM 16418</strain>
    </source>
</reference>
<keyword evidence="1" id="KW-1133">Transmembrane helix</keyword>
<evidence type="ECO:0000259" key="2">
    <source>
        <dbReference type="Pfam" id="PF12207"/>
    </source>
</evidence>
<feature type="domain" description="DUF3600" evidence="2">
    <location>
        <begin position="67"/>
        <end position="168"/>
    </location>
</feature>
<feature type="transmembrane region" description="Helical" evidence="1">
    <location>
        <begin position="44"/>
        <end position="67"/>
    </location>
</feature>
<dbReference type="InterPro" id="IPR022019">
    <property type="entry name" value="DUF3600"/>
</dbReference>
<dbReference type="RefSeq" id="WP_036650644.1">
    <property type="nucleotide sequence ID" value="NZ_BAVZ01000011.1"/>
</dbReference>
<name>W7YX59_9BACL</name>